<dbReference type="PANTHER" id="PTHR43377">
    <property type="entry name" value="BILIVERDIN REDUCTASE A"/>
    <property type="match status" value="1"/>
</dbReference>
<sequence>MRAPLAAWKGIRAQSGGQLFHHIHELDLLLSLMGPVERLFMLGDRVAHRETRGFSDEDDALLLNLRFESGALGTLHYGSSYRRGEHYLKLNGTNGSVWVDWHQSAIELRRVGEPPVRIGINGDVQEDEQRAAWFRGERGGGVVFGSPEEHPPDFLRAPMKREMHAFLAAVGGQPAESEFQALIDGTAALRSVAVAEAAMRSGSEGIALDLTSDIHDCDYNG</sequence>
<keyword evidence="4" id="KW-1185">Reference proteome</keyword>
<comment type="caution">
    <text evidence="3">The sequence shown here is derived from an EMBL/GenBank/DDBJ whole genome shotgun (WGS) entry which is preliminary data.</text>
</comment>
<accession>A0A9X4KYR8</accession>
<organism evidence="3 4">
    <name type="scientific">Cohnella rhizosphaerae</name>
    <dbReference type="NCBI Taxonomy" id="1457232"/>
    <lineage>
        <taxon>Bacteria</taxon>
        <taxon>Bacillati</taxon>
        <taxon>Bacillota</taxon>
        <taxon>Bacilli</taxon>
        <taxon>Bacillales</taxon>
        <taxon>Paenibacillaceae</taxon>
        <taxon>Cohnella</taxon>
    </lineage>
</organism>
<dbReference type="Gene3D" id="3.30.360.10">
    <property type="entry name" value="Dihydrodipicolinate Reductase, domain 2"/>
    <property type="match status" value="1"/>
</dbReference>
<feature type="domain" description="Gfo/Idh/MocA-like oxidoreductase C-terminal" evidence="2">
    <location>
        <begin position="6"/>
        <end position="205"/>
    </location>
</feature>
<reference evidence="3" key="1">
    <citation type="submission" date="2022-10" db="EMBL/GenBank/DDBJ databases">
        <title>Comparative genomic analysis of Cohnella hashimotonis sp. nov., isolated from the International Space Station.</title>
        <authorList>
            <person name="Simpson A."/>
            <person name="Venkateswaran K."/>
        </authorList>
    </citation>
    <scope>NUCLEOTIDE SEQUENCE</scope>
    <source>
        <strain evidence="3">DSM 28161</strain>
    </source>
</reference>
<protein>
    <submittedName>
        <fullName evidence="3">Gfo/Idh/MocA family oxidoreductase</fullName>
    </submittedName>
</protein>
<dbReference type="RefSeq" id="WP_277537294.1">
    <property type="nucleotide sequence ID" value="NZ_JAPDIA010000008.1"/>
</dbReference>
<evidence type="ECO:0000313" key="4">
    <source>
        <dbReference type="Proteomes" id="UP001153404"/>
    </source>
</evidence>
<evidence type="ECO:0000259" key="2">
    <source>
        <dbReference type="Pfam" id="PF02894"/>
    </source>
</evidence>
<evidence type="ECO:0000313" key="3">
    <source>
        <dbReference type="EMBL" id="MDG0813392.1"/>
    </source>
</evidence>
<dbReference type="EMBL" id="JAPDIA010000008">
    <property type="protein sequence ID" value="MDG0813392.1"/>
    <property type="molecule type" value="Genomic_DNA"/>
</dbReference>
<dbReference type="Pfam" id="PF02894">
    <property type="entry name" value="GFO_IDH_MocA_C"/>
    <property type="match status" value="1"/>
</dbReference>
<evidence type="ECO:0000256" key="1">
    <source>
        <dbReference type="ARBA" id="ARBA00010928"/>
    </source>
</evidence>
<dbReference type="Proteomes" id="UP001153404">
    <property type="component" value="Unassembled WGS sequence"/>
</dbReference>
<dbReference type="InterPro" id="IPR004104">
    <property type="entry name" value="Gfo/Idh/MocA-like_OxRdtase_C"/>
</dbReference>
<name>A0A9X4KYR8_9BACL</name>
<dbReference type="InterPro" id="IPR051450">
    <property type="entry name" value="Gfo/Idh/MocA_Oxidoreductases"/>
</dbReference>
<gene>
    <name evidence="3" type="ORF">OMP40_32005</name>
</gene>
<dbReference type="PANTHER" id="PTHR43377:SF1">
    <property type="entry name" value="BILIVERDIN REDUCTASE A"/>
    <property type="match status" value="1"/>
</dbReference>
<comment type="similarity">
    <text evidence="1">Belongs to the Gfo/Idh/MocA family.</text>
</comment>
<dbReference type="AlphaFoldDB" id="A0A9X4KYR8"/>
<dbReference type="SUPFAM" id="SSF55347">
    <property type="entry name" value="Glyceraldehyde-3-phosphate dehydrogenase-like, C-terminal domain"/>
    <property type="match status" value="1"/>
</dbReference>
<proteinExistence type="inferred from homology"/>